<feature type="compositionally biased region" description="Basic residues" evidence="14">
    <location>
        <begin position="100"/>
        <end position="110"/>
    </location>
</feature>
<evidence type="ECO:0000256" key="2">
    <source>
        <dbReference type="ARBA" id="ARBA00010309"/>
    </source>
</evidence>
<keyword evidence="8 13" id="KW-0408">Iron</keyword>
<sequence length="782" mass="88040">SFMMRRLQQMANAAMEKEISKNKNKRVRGRQTTPSDSENDEDENALALVPFPKGTPHPASKKSRLTSGVTVEKHPLFEVEEMPYTVEEPSEDDHSEGGKRGRMGKKKRHYASQDFAAFEKEMAAKDPYNEEEDDDFEDGSGDDEELTDEEYEEVLTDDMSGEEDEEVDDEDEDEEVTDEELMSSDVDEEEMMIRPEDILRTITLDENGVEEEEEDDDDDDDDEDEEEDEQEGGECEMSNGGCCDDSDCEENGSEYGRMRDGGESGEEGDTSDSSSHISDDSYGEAFVDDDMGHKSVTVTGDTTNMTRESPMKSSKKGGAKYATIDMTVFPFKDVDSSVSASRALDWLLSPCDVQTFFDDFFQSTSLVVRRNDAHYYGNLFSTGAMNEVLRENCLEFGVNVNVALYENGVRTTHNGSGRAYPLAVGDAIRSGCSVQLTNPQAYSRPIWYLCDALQELFHCFVGANTYLTPAGASGFAPHWDEIDAFLLQVEGRKYWRVWAPESPEAELPLESSGNFSEKEMEGRTPAFEGWIEQGDMLYIPRGFIHQQARTSPSVHSLHVTVSVGRQWTFSNLLQKMLPAAMEAFTMDRVKLRKQLPAGLLDMTGVAELPDDYPMAEAAESKLHSPLDRHMSKFRSFVAGMRESGVDLMAREFMRTALPPLLTVEEKQLSAWGNDGADLFNEKGASRITASSEVRFLRRHGQRLLFASAEEPFVAHRMANSRTYEGAEERTFTLTLEEEEPFTDLLSAYPEWTTVKQLKMQKKKDRMAFLTKLFNNGLLMVRS</sequence>
<reference evidence="16" key="1">
    <citation type="submission" date="2023-10" db="EMBL/GenBank/DDBJ databases">
        <title>Genome assembly of Pristionchus species.</title>
        <authorList>
            <person name="Yoshida K."/>
            <person name="Sommer R.J."/>
        </authorList>
    </citation>
    <scope>NUCLEOTIDE SEQUENCE</scope>
    <source>
        <strain evidence="16">RS0144</strain>
    </source>
</reference>
<feature type="non-terminal residue" evidence="16">
    <location>
        <position position="1"/>
    </location>
</feature>
<evidence type="ECO:0000256" key="9">
    <source>
        <dbReference type="ARBA" id="ARBA00023015"/>
    </source>
</evidence>
<evidence type="ECO:0000256" key="14">
    <source>
        <dbReference type="SAM" id="MobiDB-lite"/>
    </source>
</evidence>
<feature type="compositionally biased region" description="Acidic residues" evidence="14">
    <location>
        <begin position="207"/>
        <end position="234"/>
    </location>
</feature>
<keyword evidence="3" id="KW-0678">Repressor</keyword>
<keyword evidence="11 13" id="KW-0539">Nucleus</keyword>
<evidence type="ECO:0000256" key="13">
    <source>
        <dbReference type="RuleBase" id="RU366061"/>
    </source>
</evidence>
<dbReference type="GO" id="GO:0005506">
    <property type="term" value="F:iron ion binding"/>
    <property type="evidence" value="ECO:0007669"/>
    <property type="project" value="UniProtKB-UniRule"/>
</dbReference>
<keyword evidence="7 13" id="KW-0560">Oxidoreductase</keyword>
<dbReference type="AlphaFoldDB" id="A0AAV5S856"/>
<feature type="compositionally biased region" description="Polar residues" evidence="14">
    <location>
        <begin position="296"/>
        <end position="307"/>
    </location>
</feature>
<keyword evidence="17" id="KW-1185">Reference proteome</keyword>
<feature type="compositionally biased region" description="Basic and acidic residues" evidence="14">
    <location>
        <begin position="117"/>
        <end position="128"/>
    </location>
</feature>
<evidence type="ECO:0000256" key="7">
    <source>
        <dbReference type="ARBA" id="ARBA00023002"/>
    </source>
</evidence>
<feature type="compositionally biased region" description="Acidic residues" evidence="14">
    <location>
        <begin position="129"/>
        <end position="190"/>
    </location>
</feature>
<feature type="region of interest" description="Disordered" evidence="14">
    <location>
        <begin position="1"/>
        <end position="317"/>
    </location>
</feature>
<evidence type="ECO:0000256" key="1">
    <source>
        <dbReference type="ARBA" id="ARBA00004123"/>
    </source>
</evidence>
<proteinExistence type="inferred from homology"/>
<evidence type="ECO:0000256" key="5">
    <source>
        <dbReference type="ARBA" id="ARBA00022853"/>
    </source>
</evidence>
<comment type="subcellular location">
    <subcellularLocation>
        <location evidence="1 13">Nucleus</location>
    </subcellularLocation>
</comment>
<comment type="similarity">
    <text evidence="2">Belongs to the ROX family. NO66 subfamily.</text>
</comment>
<name>A0AAV5S856_9BILA</name>
<dbReference type="GO" id="GO:0032453">
    <property type="term" value="F:histone H3K4 demethylase activity"/>
    <property type="evidence" value="ECO:0007669"/>
    <property type="project" value="TreeGrafter"/>
</dbReference>
<dbReference type="InterPro" id="IPR003347">
    <property type="entry name" value="JmjC_dom"/>
</dbReference>
<dbReference type="InterPro" id="IPR039994">
    <property type="entry name" value="NO66-like"/>
</dbReference>
<evidence type="ECO:0000256" key="12">
    <source>
        <dbReference type="ARBA" id="ARBA00047915"/>
    </source>
</evidence>
<comment type="catalytic activity">
    <reaction evidence="12 13">
        <text>N(6),N(6)-dimethyl-L-lysyl(36)-[histone H3] + 2 2-oxoglutarate + 2 O2 = L-lysyl(36)-[histone H3] + 2 formaldehyde + 2 succinate + 2 CO2</text>
        <dbReference type="Rhea" id="RHEA:42032"/>
        <dbReference type="Rhea" id="RHEA-COMP:9785"/>
        <dbReference type="Rhea" id="RHEA-COMP:9787"/>
        <dbReference type="ChEBI" id="CHEBI:15379"/>
        <dbReference type="ChEBI" id="CHEBI:16526"/>
        <dbReference type="ChEBI" id="CHEBI:16810"/>
        <dbReference type="ChEBI" id="CHEBI:16842"/>
        <dbReference type="ChEBI" id="CHEBI:29969"/>
        <dbReference type="ChEBI" id="CHEBI:30031"/>
        <dbReference type="ChEBI" id="CHEBI:61976"/>
        <dbReference type="EC" id="1.14.11.27"/>
    </reaction>
</comment>
<dbReference type="Gene3D" id="3.90.930.40">
    <property type="match status" value="1"/>
</dbReference>
<dbReference type="Gene3D" id="1.10.10.1500">
    <property type="entry name" value="JmjC domain-containing ribosomal oxygenase (ROX), dimer domain"/>
    <property type="match status" value="1"/>
</dbReference>
<gene>
    <name evidence="16" type="ORF">PENTCL1PPCAC_1342</name>
</gene>
<keyword evidence="4 13" id="KW-0479">Metal-binding</keyword>
<evidence type="ECO:0000313" key="17">
    <source>
        <dbReference type="Proteomes" id="UP001432027"/>
    </source>
</evidence>
<dbReference type="GO" id="GO:0005730">
    <property type="term" value="C:nucleolus"/>
    <property type="evidence" value="ECO:0007669"/>
    <property type="project" value="TreeGrafter"/>
</dbReference>
<dbReference type="GO" id="GO:0140680">
    <property type="term" value="F:histone H3K36me/H3K36me2 demethylase activity"/>
    <property type="evidence" value="ECO:0007669"/>
    <property type="project" value="UniProtKB-EC"/>
</dbReference>
<dbReference type="SUPFAM" id="SSF51197">
    <property type="entry name" value="Clavaminate synthase-like"/>
    <property type="match status" value="1"/>
</dbReference>
<dbReference type="Gene3D" id="2.60.120.650">
    <property type="entry name" value="Cupin"/>
    <property type="match status" value="1"/>
</dbReference>
<keyword evidence="10 13" id="KW-0804">Transcription</keyword>
<feature type="domain" description="JmjC" evidence="15">
    <location>
        <begin position="441"/>
        <end position="580"/>
    </location>
</feature>
<evidence type="ECO:0000256" key="3">
    <source>
        <dbReference type="ARBA" id="ARBA00022491"/>
    </source>
</evidence>
<keyword evidence="9 13" id="KW-0805">Transcription regulation</keyword>
<dbReference type="Pfam" id="PF08007">
    <property type="entry name" value="JmjC_2"/>
    <property type="match status" value="1"/>
</dbReference>
<dbReference type="Pfam" id="PF21233">
    <property type="entry name" value="WHD_RIOX1"/>
    <property type="match status" value="1"/>
</dbReference>
<feature type="non-terminal residue" evidence="16">
    <location>
        <position position="782"/>
    </location>
</feature>
<dbReference type="InterPro" id="IPR049043">
    <property type="entry name" value="WHD_RIOX1"/>
</dbReference>
<dbReference type="EMBL" id="BTSX01000001">
    <property type="protein sequence ID" value="GMS79167.1"/>
    <property type="molecule type" value="Genomic_DNA"/>
</dbReference>
<dbReference type="FunFam" id="3.90.930.40:FF:000001">
    <property type="entry name" value="ribosomal oxygenase 1 isoform X1"/>
    <property type="match status" value="1"/>
</dbReference>
<accession>A0AAV5S856</accession>
<evidence type="ECO:0000259" key="15">
    <source>
        <dbReference type="PROSITE" id="PS51184"/>
    </source>
</evidence>
<keyword evidence="5" id="KW-0156">Chromatin regulator</keyword>
<evidence type="ECO:0000256" key="8">
    <source>
        <dbReference type="ARBA" id="ARBA00023004"/>
    </source>
</evidence>
<evidence type="ECO:0000256" key="11">
    <source>
        <dbReference type="ARBA" id="ARBA00023242"/>
    </source>
</evidence>
<evidence type="ECO:0000256" key="4">
    <source>
        <dbReference type="ARBA" id="ARBA00022723"/>
    </source>
</evidence>
<evidence type="ECO:0000313" key="16">
    <source>
        <dbReference type="EMBL" id="GMS79167.1"/>
    </source>
</evidence>
<evidence type="ECO:0000256" key="6">
    <source>
        <dbReference type="ARBA" id="ARBA00022964"/>
    </source>
</evidence>
<dbReference type="PANTHER" id="PTHR13096:SF8">
    <property type="entry name" value="RIBOSOMAL OXYGENASE 1"/>
    <property type="match status" value="1"/>
</dbReference>
<dbReference type="PROSITE" id="PS51184">
    <property type="entry name" value="JMJC"/>
    <property type="match status" value="1"/>
</dbReference>
<dbReference type="Proteomes" id="UP001432027">
    <property type="component" value="Unassembled WGS sequence"/>
</dbReference>
<keyword evidence="6 13" id="KW-0223">Dioxygenase</keyword>
<dbReference type="EC" id="1.14.11.27" evidence="13"/>
<comment type="cofactor">
    <cofactor evidence="13">
        <name>Fe(2+)</name>
        <dbReference type="ChEBI" id="CHEBI:29033"/>
    </cofactor>
    <text evidence="13">Binds 1 Fe(2+) ion per subunit.</text>
</comment>
<dbReference type="PANTHER" id="PTHR13096">
    <property type="entry name" value="MINA53 MYC INDUCED NUCLEAR ANTIGEN"/>
    <property type="match status" value="1"/>
</dbReference>
<protein>
    <recommendedName>
        <fullName evidence="13">Bifunctional lysine-specific demethylase and histidyl-hydroxylase</fullName>
        <ecNumber evidence="13">1.14.11.27</ecNumber>
    </recommendedName>
</protein>
<comment type="function">
    <text evidence="13">Oxygenase that can act as both a histone lysine demethylase and a ribosomal histidine hydroxylase.</text>
</comment>
<comment type="caution">
    <text evidence="16">The sequence shown here is derived from an EMBL/GenBank/DDBJ whole genome shotgun (WGS) entry which is preliminary data.</text>
</comment>
<evidence type="ECO:0000256" key="10">
    <source>
        <dbReference type="ARBA" id="ARBA00023163"/>
    </source>
</evidence>
<organism evidence="16 17">
    <name type="scientific">Pristionchus entomophagus</name>
    <dbReference type="NCBI Taxonomy" id="358040"/>
    <lineage>
        <taxon>Eukaryota</taxon>
        <taxon>Metazoa</taxon>
        <taxon>Ecdysozoa</taxon>
        <taxon>Nematoda</taxon>
        <taxon>Chromadorea</taxon>
        <taxon>Rhabditida</taxon>
        <taxon>Rhabditina</taxon>
        <taxon>Diplogasteromorpha</taxon>
        <taxon>Diplogasteroidea</taxon>
        <taxon>Neodiplogasteridae</taxon>
        <taxon>Pristionchus</taxon>
    </lineage>
</organism>